<keyword evidence="2" id="KW-1133">Transmembrane helix</keyword>
<dbReference type="RefSeq" id="WP_181889127.1">
    <property type="nucleotide sequence ID" value="NZ_CP170998.1"/>
</dbReference>
<feature type="compositionally biased region" description="Low complexity" evidence="1">
    <location>
        <begin position="220"/>
        <end position="265"/>
    </location>
</feature>
<dbReference type="EMBL" id="JACDTZ010000001">
    <property type="protein sequence ID" value="MBA5244513.1"/>
    <property type="molecule type" value="Genomic_DNA"/>
</dbReference>
<evidence type="ECO:0000313" key="3">
    <source>
        <dbReference type="EMBL" id="MBA5244513.1"/>
    </source>
</evidence>
<evidence type="ECO:0000256" key="2">
    <source>
        <dbReference type="SAM" id="Phobius"/>
    </source>
</evidence>
<evidence type="ECO:0000256" key="1">
    <source>
        <dbReference type="SAM" id="MobiDB-lite"/>
    </source>
</evidence>
<feature type="region of interest" description="Disordered" evidence="1">
    <location>
        <begin position="145"/>
        <end position="311"/>
    </location>
</feature>
<keyword evidence="4" id="KW-1185">Reference proteome</keyword>
<dbReference type="AlphaFoldDB" id="A0A7W2EB70"/>
<sequence length="346" mass="35865">MRIPAAIAAASLTLAPATPAEPVEQLLDDVSATHETSITAINSAETDDEVRDVLIAWRKELIAASDELAELREDATEDGLTEEEEATFDEAAKTLKRERAGVRQLRAELLPDDEPVVVPAPIEGLGGILGTTAIDAFERSETGDAPIVFGIPGAERTRDAEEATTPTVVEEPTTPSTSPAVVTTPATSAPASTESSTSPAFGPEVTHSVERLQDTETSTDETTTTDTTTTETSSTTTDSSTSSSSSTTTDTSATTTASSTTTSSSRTVLENRTTSATSSSTTPTSSSSTTSKTSSATTTEDDDERDDDLADTGTPMRALIAIGMLSLMIGAALVLTGAIRPRGARK</sequence>
<feature type="compositionally biased region" description="Acidic residues" evidence="1">
    <location>
        <begin position="299"/>
        <end position="310"/>
    </location>
</feature>
<reference evidence="3 4" key="1">
    <citation type="submission" date="2020-07" db="EMBL/GenBank/DDBJ databases">
        <title>Draft genome and description of Corynebacterium haemomassiliense strain Marseile-Q3615 sp. nov.</title>
        <authorList>
            <person name="Boxberger M."/>
            <person name="La Scola B."/>
        </authorList>
    </citation>
    <scope>NUCLEOTIDE SEQUENCE [LARGE SCALE GENOMIC DNA]</scope>
    <source>
        <strain evidence="3 4">Marseille-Q3615</strain>
    </source>
</reference>
<gene>
    <name evidence="3" type="ORF">H0193_06785</name>
</gene>
<feature type="compositionally biased region" description="Low complexity" evidence="1">
    <location>
        <begin position="273"/>
        <end position="298"/>
    </location>
</feature>
<protein>
    <submittedName>
        <fullName evidence="3">Uncharacterized protein</fullName>
    </submittedName>
</protein>
<keyword evidence="2" id="KW-0812">Transmembrane</keyword>
<feature type="transmembrane region" description="Helical" evidence="2">
    <location>
        <begin position="318"/>
        <end position="339"/>
    </location>
</feature>
<keyword evidence="2" id="KW-0472">Membrane</keyword>
<comment type="caution">
    <text evidence="3">The sequence shown here is derived from an EMBL/GenBank/DDBJ whole genome shotgun (WGS) entry which is preliminary data.</text>
</comment>
<name>A0A7W2EB70_9CORY</name>
<feature type="compositionally biased region" description="Low complexity" evidence="1">
    <location>
        <begin position="163"/>
        <end position="200"/>
    </location>
</feature>
<proteinExistence type="predicted"/>
<evidence type="ECO:0000313" key="4">
    <source>
        <dbReference type="Proteomes" id="UP000523682"/>
    </source>
</evidence>
<dbReference type="Proteomes" id="UP000523682">
    <property type="component" value="Unassembled WGS sequence"/>
</dbReference>
<accession>A0A7W2EB70</accession>
<organism evidence="3 4">
    <name type="scientific">Corynebacterium haemomassiliense</name>
    <dbReference type="NCBI Taxonomy" id="2754726"/>
    <lineage>
        <taxon>Bacteria</taxon>
        <taxon>Bacillati</taxon>
        <taxon>Actinomycetota</taxon>
        <taxon>Actinomycetes</taxon>
        <taxon>Mycobacteriales</taxon>
        <taxon>Corynebacteriaceae</taxon>
        <taxon>Corynebacterium</taxon>
    </lineage>
</organism>